<sequence length="407" mass="44849">MSGTLDLTALFESGDFADLTIRCKDWTWLETHSGEIDLSDNEPLAVDAMLRFFYKGAYNTPKSRRKGLEVGTVTFHAAVFILADKYQLDKLAECSYKHLSDILDARAFLMPRLLRDIPALFDMLPPDDPPGRIREARKPVGGSAPSEGTCGYYLRSTIVYVVTRDYVACNSYPAFAPRAELHAAAMKGLQEAIQSCAEFGAAFARAFYDQLASDNSTDSSVEKLPAKCLICGDQVLLDPQDEVAKLHKNVCRACIQGHAHDDWAHATLKAEEPEPGTNGDKEGNIPGADAQVHTVVTEEMAGVAANPSAGPIPFFFYDSQKRSSEWVNTFMKSLVDKHKKSKKAMKLSTLIRDTCRVTKTKKHPQTNPLRVKILIADLVRRGGLQALKGDTYKCSPKLLSATGEDKE</sequence>
<dbReference type="Gene3D" id="3.30.710.10">
    <property type="entry name" value="Potassium Channel Kv1.1, Chain A"/>
    <property type="match status" value="1"/>
</dbReference>
<organism evidence="1 2">
    <name type="scientific">Rhizodiscina lignyota</name>
    <dbReference type="NCBI Taxonomy" id="1504668"/>
    <lineage>
        <taxon>Eukaryota</taxon>
        <taxon>Fungi</taxon>
        <taxon>Dikarya</taxon>
        <taxon>Ascomycota</taxon>
        <taxon>Pezizomycotina</taxon>
        <taxon>Dothideomycetes</taxon>
        <taxon>Pleosporomycetidae</taxon>
        <taxon>Aulographales</taxon>
        <taxon>Rhizodiscinaceae</taxon>
        <taxon>Rhizodiscina</taxon>
    </lineage>
</organism>
<dbReference type="OrthoDB" id="6359816at2759"/>
<dbReference type="Proteomes" id="UP000799772">
    <property type="component" value="Unassembled WGS sequence"/>
</dbReference>
<keyword evidence="2" id="KW-1185">Reference proteome</keyword>
<accession>A0A9P4IIA1</accession>
<evidence type="ECO:0000313" key="2">
    <source>
        <dbReference type="Proteomes" id="UP000799772"/>
    </source>
</evidence>
<name>A0A9P4IIA1_9PEZI</name>
<dbReference type="EMBL" id="ML978123">
    <property type="protein sequence ID" value="KAF2102050.1"/>
    <property type="molecule type" value="Genomic_DNA"/>
</dbReference>
<dbReference type="InterPro" id="IPR011333">
    <property type="entry name" value="SKP1/BTB/POZ_sf"/>
</dbReference>
<comment type="caution">
    <text evidence="1">The sequence shown here is derived from an EMBL/GenBank/DDBJ whole genome shotgun (WGS) entry which is preliminary data.</text>
</comment>
<protein>
    <submittedName>
        <fullName evidence="1">Uncharacterized protein</fullName>
    </submittedName>
</protein>
<proteinExistence type="predicted"/>
<evidence type="ECO:0000313" key="1">
    <source>
        <dbReference type="EMBL" id="KAF2102050.1"/>
    </source>
</evidence>
<dbReference type="PANTHER" id="PTHR47843">
    <property type="entry name" value="BTB DOMAIN-CONTAINING PROTEIN-RELATED"/>
    <property type="match status" value="1"/>
</dbReference>
<gene>
    <name evidence="1" type="ORF">NA57DRAFT_73484</name>
</gene>
<dbReference type="SUPFAM" id="SSF54695">
    <property type="entry name" value="POZ domain"/>
    <property type="match status" value="1"/>
</dbReference>
<dbReference type="AlphaFoldDB" id="A0A9P4IIA1"/>
<reference evidence="1" key="1">
    <citation type="journal article" date="2020" name="Stud. Mycol.">
        <title>101 Dothideomycetes genomes: a test case for predicting lifestyles and emergence of pathogens.</title>
        <authorList>
            <person name="Haridas S."/>
            <person name="Albert R."/>
            <person name="Binder M."/>
            <person name="Bloem J."/>
            <person name="Labutti K."/>
            <person name="Salamov A."/>
            <person name="Andreopoulos B."/>
            <person name="Baker S."/>
            <person name="Barry K."/>
            <person name="Bills G."/>
            <person name="Bluhm B."/>
            <person name="Cannon C."/>
            <person name="Castanera R."/>
            <person name="Culley D."/>
            <person name="Daum C."/>
            <person name="Ezra D."/>
            <person name="Gonzalez J."/>
            <person name="Henrissat B."/>
            <person name="Kuo A."/>
            <person name="Liang C."/>
            <person name="Lipzen A."/>
            <person name="Lutzoni F."/>
            <person name="Magnuson J."/>
            <person name="Mondo S."/>
            <person name="Nolan M."/>
            <person name="Ohm R."/>
            <person name="Pangilinan J."/>
            <person name="Park H.-J."/>
            <person name="Ramirez L."/>
            <person name="Alfaro M."/>
            <person name="Sun H."/>
            <person name="Tritt A."/>
            <person name="Yoshinaga Y."/>
            <person name="Zwiers L.-H."/>
            <person name="Turgeon B."/>
            <person name="Goodwin S."/>
            <person name="Spatafora J."/>
            <person name="Crous P."/>
            <person name="Grigoriev I."/>
        </authorList>
    </citation>
    <scope>NUCLEOTIDE SEQUENCE</scope>
    <source>
        <strain evidence="1">CBS 133067</strain>
    </source>
</reference>